<sequence length="283" mass="30439">MRAMPCVGILDSGIGGLGVLFECLSRTDGVRFYYFGDTAHAPYGSRTEGEIASFVEAGLRCFGRLGADAAVLACNTATAVCAEAMRKKFAFPVVGTEPAVRTAAAAGCRNVLVLATPRTAQSTRLSALIARERDCAFSVFAPPDLASAIERAACGKGSLDLSSHLPQGRFDGVVLGCTHYTLVGEEIAGFYGAPVFDGNAGTARRLLSVLGRDGRPPIGISDHHRGGLTTNKRFQLLCEQQTKNEVIFLKSTQNCIKTCFEQMFSLRLEPKKVQISQKWENFF</sequence>
<gene>
    <name evidence="2" type="ORF">H9964_00875</name>
</gene>
<dbReference type="Gene3D" id="3.40.50.1860">
    <property type="match status" value="2"/>
</dbReference>
<dbReference type="Pfam" id="PF01177">
    <property type="entry name" value="Asp_Glu_race"/>
    <property type="match status" value="1"/>
</dbReference>
<protein>
    <submittedName>
        <fullName evidence="2">Aspartate/glutamate racemase family protein</fullName>
    </submittedName>
</protein>
<dbReference type="InterPro" id="IPR015942">
    <property type="entry name" value="Asp/Glu/hydantoin_racemase"/>
</dbReference>
<dbReference type="InterPro" id="IPR001920">
    <property type="entry name" value="Asp/Glu_race"/>
</dbReference>
<reference evidence="2" key="2">
    <citation type="submission" date="2021-04" db="EMBL/GenBank/DDBJ databases">
        <authorList>
            <person name="Gilroy R."/>
        </authorList>
    </citation>
    <scope>NUCLEOTIDE SEQUENCE</scope>
    <source>
        <strain evidence="2">ChiW7-2402</strain>
    </source>
</reference>
<evidence type="ECO:0000256" key="1">
    <source>
        <dbReference type="ARBA" id="ARBA00023235"/>
    </source>
</evidence>
<accession>A0A9D2JZY9</accession>
<reference evidence="2" key="1">
    <citation type="journal article" date="2021" name="PeerJ">
        <title>Extensive microbial diversity within the chicken gut microbiome revealed by metagenomics and culture.</title>
        <authorList>
            <person name="Gilroy R."/>
            <person name="Ravi A."/>
            <person name="Getino M."/>
            <person name="Pursley I."/>
            <person name="Horton D.L."/>
            <person name="Alikhan N.F."/>
            <person name="Baker D."/>
            <person name="Gharbi K."/>
            <person name="Hall N."/>
            <person name="Watson M."/>
            <person name="Adriaenssens E.M."/>
            <person name="Foster-Nyarko E."/>
            <person name="Jarju S."/>
            <person name="Secka A."/>
            <person name="Antonio M."/>
            <person name="Oren A."/>
            <person name="Chaudhuri R.R."/>
            <person name="La Ragione R."/>
            <person name="Hildebrand F."/>
            <person name="Pallen M.J."/>
        </authorList>
    </citation>
    <scope>NUCLEOTIDE SEQUENCE</scope>
    <source>
        <strain evidence="2">ChiW7-2402</strain>
    </source>
</reference>
<proteinExistence type="predicted"/>
<dbReference type="AlphaFoldDB" id="A0A9D2JZY9"/>
<dbReference type="Proteomes" id="UP000824102">
    <property type="component" value="Unassembled WGS sequence"/>
</dbReference>
<name>A0A9D2JZY9_9FIRM</name>
<dbReference type="GO" id="GO:0009252">
    <property type="term" value="P:peptidoglycan biosynthetic process"/>
    <property type="evidence" value="ECO:0007669"/>
    <property type="project" value="TreeGrafter"/>
</dbReference>
<dbReference type="PANTHER" id="PTHR21198:SF3">
    <property type="entry name" value="GLUTAMATE RACEMASE"/>
    <property type="match status" value="1"/>
</dbReference>
<keyword evidence="1" id="KW-0413">Isomerase</keyword>
<comment type="caution">
    <text evidence="2">The sequence shown here is derived from an EMBL/GenBank/DDBJ whole genome shotgun (WGS) entry which is preliminary data.</text>
</comment>
<evidence type="ECO:0000313" key="3">
    <source>
        <dbReference type="Proteomes" id="UP000824102"/>
    </source>
</evidence>
<dbReference type="GO" id="GO:0047661">
    <property type="term" value="F:amino-acid racemase activity"/>
    <property type="evidence" value="ECO:0007669"/>
    <property type="project" value="InterPro"/>
</dbReference>
<organism evidence="2 3">
    <name type="scientific">Candidatus Gallimonas intestinavium</name>
    <dbReference type="NCBI Taxonomy" id="2838603"/>
    <lineage>
        <taxon>Bacteria</taxon>
        <taxon>Bacillati</taxon>
        <taxon>Bacillota</taxon>
        <taxon>Clostridia</taxon>
        <taxon>Candidatus Gallimonas</taxon>
    </lineage>
</organism>
<dbReference type="PANTHER" id="PTHR21198">
    <property type="entry name" value="GLUTAMATE RACEMASE"/>
    <property type="match status" value="1"/>
</dbReference>
<evidence type="ECO:0000313" key="2">
    <source>
        <dbReference type="EMBL" id="HIZ72114.1"/>
    </source>
</evidence>
<dbReference type="SUPFAM" id="SSF53681">
    <property type="entry name" value="Aspartate/glutamate racemase"/>
    <property type="match status" value="2"/>
</dbReference>
<dbReference type="PROSITE" id="PS00923">
    <property type="entry name" value="ASP_GLU_RACEMASE_1"/>
    <property type="match status" value="1"/>
</dbReference>
<dbReference type="EMBL" id="DXBB01000016">
    <property type="protein sequence ID" value="HIZ72114.1"/>
    <property type="molecule type" value="Genomic_DNA"/>
</dbReference>
<dbReference type="InterPro" id="IPR018187">
    <property type="entry name" value="Asp/Glu_racemase_AS_1"/>
</dbReference>